<dbReference type="PANTHER" id="PTHR30204:SF69">
    <property type="entry name" value="MERR-FAMILY TRANSCRIPTIONAL REGULATOR"/>
    <property type="match status" value="1"/>
</dbReference>
<dbReference type="GO" id="GO:0003677">
    <property type="term" value="F:DNA binding"/>
    <property type="evidence" value="ECO:0007669"/>
    <property type="project" value="UniProtKB-KW"/>
</dbReference>
<dbReference type="SMART" id="SM00422">
    <property type="entry name" value="HTH_MERR"/>
    <property type="match status" value="1"/>
</dbReference>
<dbReference type="PROSITE" id="PS50937">
    <property type="entry name" value="HTH_MERR_2"/>
    <property type="match status" value="1"/>
</dbReference>
<dbReference type="InterPro" id="IPR000551">
    <property type="entry name" value="MerR-type_HTH_dom"/>
</dbReference>
<dbReference type="Proteomes" id="UP000295681">
    <property type="component" value="Unassembled WGS sequence"/>
</dbReference>
<name>A0A4R5NA98_9LACO</name>
<evidence type="ECO:0000259" key="5">
    <source>
        <dbReference type="PROSITE" id="PS50937"/>
    </source>
</evidence>
<proteinExistence type="predicted"/>
<dbReference type="CDD" id="cd01109">
    <property type="entry name" value="HTH_YyaN"/>
    <property type="match status" value="1"/>
</dbReference>
<keyword evidence="7" id="KW-1185">Reference proteome</keyword>
<keyword evidence="1" id="KW-0678">Repressor</keyword>
<accession>A0A4R5NA98</accession>
<reference evidence="6 7" key="1">
    <citation type="journal article" date="2019" name="Appl. Microbiol. Biotechnol.">
        <title>Uncovering carbohydrate metabolism through a genotype-phenotype association study of 56 lactic acid bacteria genomes.</title>
        <authorList>
            <person name="Buron-Moles G."/>
            <person name="Chailyan A."/>
            <person name="Dolejs I."/>
            <person name="Forster J."/>
            <person name="Miks M.H."/>
        </authorList>
    </citation>
    <scope>NUCLEOTIDE SEQUENCE [LARGE SCALE GENOMIC DNA]</scope>
    <source>
        <strain evidence="6 7">ATCC 700006</strain>
    </source>
</reference>
<organism evidence="6 7">
    <name type="scientific">Leuconostoc fallax</name>
    <dbReference type="NCBI Taxonomy" id="1251"/>
    <lineage>
        <taxon>Bacteria</taxon>
        <taxon>Bacillati</taxon>
        <taxon>Bacillota</taxon>
        <taxon>Bacilli</taxon>
        <taxon>Lactobacillales</taxon>
        <taxon>Lactobacillaceae</taxon>
        <taxon>Leuconostoc</taxon>
    </lineage>
</organism>
<sequence length="122" mass="14833">MTKIYRISDISRLTNLSIPTLRYYEDLELLKPKRDLNNYRMFTEKDLTWITFIKRAKATGMSLSNIIKYSKLREKGDKTIIDRIDLLQHQENILKDEQKIIQEHIDFLQNKKQYYNRLLNEH</sequence>
<protein>
    <recommendedName>
        <fullName evidence="5">HTH merR-type domain-containing protein</fullName>
    </recommendedName>
</protein>
<dbReference type="Pfam" id="PF13411">
    <property type="entry name" value="MerR_1"/>
    <property type="match status" value="1"/>
</dbReference>
<dbReference type="STRING" id="907931.GCA_000165675_00377"/>
<evidence type="ECO:0000313" key="6">
    <source>
        <dbReference type="EMBL" id="TDG69423.1"/>
    </source>
</evidence>
<dbReference type="AlphaFoldDB" id="A0A4R5NA98"/>
<dbReference type="Gene3D" id="1.10.1660.10">
    <property type="match status" value="1"/>
</dbReference>
<evidence type="ECO:0000256" key="4">
    <source>
        <dbReference type="ARBA" id="ARBA00023163"/>
    </source>
</evidence>
<dbReference type="InterPro" id="IPR047057">
    <property type="entry name" value="MerR_fam"/>
</dbReference>
<dbReference type="RefSeq" id="WP_010008481.1">
    <property type="nucleotide sequence ID" value="NZ_JAGYGP010000006.1"/>
</dbReference>
<keyword evidence="3" id="KW-0238">DNA-binding</keyword>
<dbReference type="EMBL" id="PUFI01000005">
    <property type="protein sequence ID" value="TDG69423.1"/>
    <property type="molecule type" value="Genomic_DNA"/>
</dbReference>
<dbReference type="GO" id="GO:0003700">
    <property type="term" value="F:DNA-binding transcription factor activity"/>
    <property type="evidence" value="ECO:0007669"/>
    <property type="project" value="InterPro"/>
</dbReference>
<dbReference type="InterPro" id="IPR009061">
    <property type="entry name" value="DNA-bd_dom_put_sf"/>
</dbReference>
<evidence type="ECO:0000313" key="7">
    <source>
        <dbReference type="Proteomes" id="UP000295681"/>
    </source>
</evidence>
<gene>
    <name evidence="6" type="ORF">C5L23_000885</name>
</gene>
<comment type="caution">
    <text evidence="6">The sequence shown here is derived from an EMBL/GenBank/DDBJ whole genome shotgun (WGS) entry which is preliminary data.</text>
</comment>
<keyword evidence="2" id="KW-0805">Transcription regulation</keyword>
<evidence type="ECO:0000256" key="2">
    <source>
        <dbReference type="ARBA" id="ARBA00023015"/>
    </source>
</evidence>
<evidence type="ECO:0000256" key="1">
    <source>
        <dbReference type="ARBA" id="ARBA00022491"/>
    </source>
</evidence>
<keyword evidence="4" id="KW-0804">Transcription</keyword>
<dbReference type="SUPFAM" id="SSF46955">
    <property type="entry name" value="Putative DNA-binding domain"/>
    <property type="match status" value="1"/>
</dbReference>
<evidence type="ECO:0000256" key="3">
    <source>
        <dbReference type="ARBA" id="ARBA00023125"/>
    </source>
</evidence>
<dbReference type="PANTHER" id="PTHR30204">
    <property type="entry name" value="REDOX-CYCLING DRUG-SENSING TRANSCRIPTIONAL ACTIVATOR SOXR"/>
    <property type="match status" value="1"/>
</dbReference>
<feature type="domain" description="HTH merR-type" evidence="5">
    <location>
        <begin position="1"/>
        <end position="72"/>
    </location>
</feature>